<dbReference type="AlphaFoldDB" id="A0A1M2VG31"/>
<accession>A0A1M2VG31</accession>
<proteinExistence type="predicted"/>
<name>A0A1M2VG31_TRAPU</name>
<protein>
    <submittedName>
        <fullName evidence="1">Uncharacterized protein</fullName>
    </submittedName>
</protein>
<gene>
    <name evidence="1" type="ORF">TRAPUB_2622</name>
</gene>
<evidence type="ECO:0000313" key="2">
    <source>
        <dbReference type="Proteomes" id="UP000184267"/>
    </source>
</evidence>
<evidence type="ECO:0000313" key="1">
    <source>
        <dbReference type="EMBL" id="OJT06545.1"/>
    </source>
</evidence>
<reference evidence="1 2" key="1">
    <citation type="submission" date="2016-10" db="EMBL/GenBank/DDBJ databases">
        <title>Genome sequence of the basidiomycete white-rot fungus Trametes pubescens.</title>
        <authorList>
            <person name="Makela M.R."/>
            <person name="Granchi Z."/>
            <person name="Peng M."/>
            <person name="De Vries R.P."/>
            <person name="Grigoriev I."/>
            <person name="Riley R."/>
            <person name="Hilden K."/>
        </authorList>
    </citation>
    <scope>NUCLEOTIDE SEQUENCE [LARGE SCALE GENOMIC DNA]</scope>
    <source>
        <strain evidence="1 2">FBCC735</strain>
    </source>
</reference>
<comment type="caution">
    <text evidence="1">The sequence shown here is derived from an EMBL/GenBank/DDBJ whole genome shotgun (WGS) entry which is preliminary data.</text>
</comment>
<keyword evidence="2" id="KW-1185">Reference proteome</keyword>
<organism evidence="1 2">
    <name type="scientific">Trametes pubescens</name>
    <name type="common">White-rot fungus</name>
    <dbReference type="NCBI Taxonomy" id="154538"/>
    <lineage>
        <taxon>Eukaryota</taxon>
        <taxon>Fungi</taxon>
        <taxon>Dikarya</taxon>
        <taxon>Basidiomycota</taxon>
        <taxon>Agaricomycotina</taxon>
        <taxon>Agaricomycetes</taxon>
        <taxon>Polyporales</taxon>
        <taxon>Polyporaceae</taxon>
        <taxon>Trametes</taxon>
    </lineage>
</organism>
<sequence>MGSEVGGVICGSTLGAQHSTPNLSIGEWAEEKPRTIDRSIVDSIGDDFEGGFRPPAVGGSEKFAVRCRKCVQ</sequence>
<dbReference type="EMBL" id="MNAD01001304">
    <property type="protein sequence ID" value="OJT06545.1"/>
    <property type="molecule type" value="Genomic_DNA"/>
</dbReference>
<dbReference type="Proteomes" id="UP000184267">
    <property type="component" value="Unassembled WGS sequence"/>
</dbReference>